<feature type="transmembrane region" description="Helical" evidence="7">
    <location>
        <begin position="81"/>
        <end position="99"/>
    </location>
</feature>
<keyword evidence="6 7" id="KW-0472">Membrane</keyword>
<evidence type="ECO:0000256" key="7">
    <source>
        <dbReference type="SAM" id="Phobius"/>
    </source>
</evidence>
<feature type="transmembrane region" description="Helical" evidence="7">
    <location>
        <begin position="130"/>
        <end position="150"/>
    </location>
</feature>
<dbReference type="InterPro" id="IPR003416">
    <property type="entry name" value="MgtC/SapB/SrpB/YhiD_fam"/>
</dbReference>
<keyword evidence="10" id="KW-1185">Reference proteome</keyword>
<comment type="caution">
    <text evidence="9">The sequence shown here is derived from an EMBL/GenBank/DDBJ whole genome shotgun (WGS) entry which is preliminary data.</text>
</comment>
<keyword evidence="4 7" id="KW-0812">Transmembrane</keyword>
<dbReference type="PANTHER" id="PTHR33778:SF1">
    <property type="entry name" value="MAGNESIUM TRANSPORTER YHID-RELATED"/>
    <property type="match status" value="1"/>
</dbReference>
<dbReference type="InterPro" id="IPR049177">
    <property type="entry name" value="MgtC_SapB_SrpB_YhiD_N"/>
</dbReference>
<dbReference type="PANTHER" id="PTHR33778">
    <property type="entry name" value="PROTEIN MGTC"/>
    <property type="match status" value="1"/>
</dbReference>
<proteinExistence type="inferred from homology"/>
<dbReference type="Proteomes" id="UP000294558">
    <property type="component" value="Unassembled WGS sequence"/>
</dbReference>
<dbReference type="AlphaFoldDB" id="A0A4R7I2J2"/>
<name>A0A4R7I2J2_9ACTN</name>
<keyword evidence="5 7" id="KW-1133">Transmembrane helix</keyword>
<dbReference type="Pfam" id="PF02308">
    <property type="entry name" value="MgtC"/>
    <property type="match status" value="1"/>
</dbReference>
<evidence type="ECO:0000256" key="4">
    <source>
        <dbReference type="ARBA" id="ARBA00022692"/>
    </source>
</evidence>
<comment type="similarity">
    <text evidence="2">Belongs to the MgtC/SapB family.</text>
</comment>
<feature type="domain" description="MgtC/SapB/SrpB/YhiD N-terminal" evidence="8">
    <location>
        <begin position="17"/>
        <end position="152"/>
    </location>
</feature>
<evidence type="ECO:0000256" key="2">
    <source>
        <dbReference type="ARBA" id="ARBA00009298"/>
    </source>
</evidence>
<evidence type="ECO:0000313" key="10">
    <source>
        <dbReference type="Proteomes" id="UP000294558"/>
    </source>
</evidence>
<sequence length="157" mass="16025">MIAEAANVPEWEIAVRLLVASVIGGSLGLQREHHGQPAGLRTHMLLSLGAALFAVVSVAGFDGFIVDDRSATNVVVDPGRIASYVAAGVGFIGGGTILKREREGEVKGLTTAASLWVAAAIGVACGLGLWIAPLVAAAIALISLAVLHPLSKRIGDQ</sequence>
<protein>
    <submittedName>
        <fullName evidence="9">MgtC family protein</fullName>
    </submittedName>
</protein>
<reference evidence="9 10" key="1">
    <citation type="submission" date="2019-03" db="EMBL/GenBank/DDBJ databases">
        <title>Sequencing the genomes of 1000 actinobacteria strains.</title>
        <authorList>
            <person name="Klenk H.-P."/>
        </authorList>
    </citation>
    <scope>NUCLEOTIDE SEQUENCE [LARGE SCALE GENOMIC DNA]</scope>
    <source>
        <strain evidence="9 10">DSM 18936</strain>
    </source>
</reference>
<dbReference type="EMBL" id="SOAU01000001">
    <property type="protein sequence ID" value="TDT17685.1"/>
    <property type="molecule type" value="Genomic_DNA"/>
</dbReference>
<dbReference type="GO" id="GO:0005886">
    <property type="term" value="C:plasma membrane"/>
    <property type="evidence" value="ECO:0007669"/>
    <property type="project" value="UniProtKB-SubCell"/>
</dbReference>
<dbReference type="PRINTS" id="PR01837">
    <property type="entry name" value="MGTCSAPBPROT"/>
</dbReference>
<evidence type="ECO:0000313" key="9">
    <source>
        <dbReference type="EMBL" id="TDT17685.1"/>
    </source>
</evidence>
<comment type="subcellular location">
    <subcellularLocation>
        <location evidence="1">Cell membrane</location>
        <topology evidence="1">Multi-pass membrane protein</topology>
    </subcellularLocation>
</comment>
<keyword evidence="3" id="KW-1003">Cell membrane</keyword>
<dbReference type="RefSeq" id="WP_166657632.1">
    <property type="nucleotide sequence ID" value="NZ_SOAU01000001.1"/>
</dbReference>
<evidence type="ECO:0000256" key="5">
    <source>
        <dbReference type="ARBA" id="ARBA00022989"/>
    </source>
</evidence>
<evidence type="ECO:0000259" key="8">
    <source>
        <dbReference type="Pfam" id="PF02308"/>
    </source>
</evidence>
<gene>
    <name evidence="9" type="ORF">BDK89_3296</name>
</gene>
<feature type="transmembrane region" description="Helical" evidence="7">
    <location>
        <begin position="42"/>
        <end position="61"/>
    </location>
</feature>
<evidence type="ECO:0000256" key="1">
    <source>
        <dbReference type="ARBA" id="ARBA00004651"/>
    </source>
</evidence>
<organism evidence="9 10">
    <name type="scientific">Ilumatobacter fluminis</name>
    <dbReference type="NCBI Taxonomy" id="467091"/>
    <lineage>
        <taxon>Bacteria</taxon>
        <taxon>Bacillati</taxon>
        <taxon>Actinomycetota</taxon>
        <taxon>Acidimicrobiia</taxon>
        <taxon>Acidimicrobiales</taxon>
        <taxon>Ilumatobacteraceae</taxon>
        <taxon>Ilumatobacter</taxon>
    </lineage>
</organism>
<accession>A0A4R7I2J2</accession>
<evidence type="ECO:0000256" key="6">
    <source>
        <dbReference type="ARBA" id="ARBA00023136"/>
    </source>
</evidence>
<evidence type="ECO:0000256" key="3">
    <source>
        <dbReference type="ARBA" id="ARBA00022475"/>
    </source>
</evidence>